<evidence type="ECO:0000259" key="5">
    <source>
        <dbReference type="PROSITE" id="PS51935"/>
    </source>
</evidence>
<dbReference type="InterPro" id="IPR000064">
    <property type="entry name" value="NLP_P60_dom"/>
</dbReference>
<proteinExistence type="inferred from homology"/>
<dbReference type="Pfam" id="PF00877">
    <property type="entry name" value="NLPC_P60"/>
    <property type="match status" value="1"/>
</dbReference>
<gene>
    <name evidence="6" type="ORF">CR205_16730</name>
</gene>
<evidence type="ECO:0000256" key="1">
    <source>
        <dbReference type="ARBA" id="ARBA00007074"/>
    </source>
</evidence>
<sequence length="469" mass="49299">MGERKRVEGRMRKGLISVMALVLVLTSLVQPSRTEASQVDDIIDISQNYIGTPYLWGGTDPNTGFDCSGYLWYIFQQIGITLPRSAQQQYDGGQPISNSELQAGDLVFFENTGSRPGVTHSGLYMGNGNMIHTSASQGVIITPMSNSYWAPRYVGAKRYIQQPTEPNVDVHMLSGADRFQTSVEVSKQMYPNGFPTNHSDKTVIIATGSEAADALSAGPLAAEYGDAPILLTRSDRLPSTLASEINRLGADRAVIIGGENAISPNVEANLMNTNISQVERISGSNRLETNQLINEQLTNVDGYFVASGMDFPDALAAAPIAAGENFGIILTNGSLRDGGAALLNGQDAFIVGGEAAVSSQIEAQVQAAAASTTRLAGANRYGTNAALLQYFYGSGLTTDAVVLTTGGDFPDALAAAPLAAAADLPLALAGSSLSNEVGSYFNGSGAGSLYVIGGQLSDNVINDMRYAVE</sequence>
<keyword evidence="7" id="KW-1185">Reference proteome</keyword>
<dbReference type="Gene3D" id="3.40.50.12090">
    <property type="match status" value="2"/>
</dbReference>
<accession>A0A2W0H5V2</accession>
<dbReference type="Gene3D" id="3.90.1720.10">
    <property type="entry name" value="endopeptidase domain like (from Nostoc punctiforme)"/>
    <property type="match status" value="1"/>
</dbReference>
<dbReference type="InterPro" id="IPR051202">
    <property type="entry name" value="Peptidase_C40"/>
</dbReference>
<comment type="caution">
    <text evidence="6">The sequence shown here is derived from an EMBL/GenBank/DDBJ whole genome shotgun (WGS) entry which is preliminary data.</text>
</comment>
<keyword evidence="2" id="KW-0645">Protease</keyword>
<reference evidence="6 7" key="1">
    <citation type="submission" date="2017-10" db="EMBL/GenBank/DDBJ databases">
        <title>Bacillus sp. nov., a halophilic bacterium isolated from a Yangshapao Lake.</title>
        <authorList>
            <person name="Wang H."/>
        </authorList>
    </citation>
    <scope>NUCLEOTIDE SEQUENCE [LARGE SCALE GENOMIC DNA]</scope>
    <source>
        <strain evidence="6 7">YSP-3</strain>
    </source>
</reference>
<dbReference type="SUPFAM" id="SSF54001">
    <property type="entry name" value="Cysteine proteinases"/>
    <property type="match status" value="1"/>
</dbReference>
<dbReference type="PANTHER" id="PTHR47053:SF1">
    <property type="entry name" value="MUREIN DD-ENDOPEPTIDASE MEPH-RELATED"/>
    <property type="match status" value="1"/>
</dbReference>
<evidence type="ECO:0000256" key="2">
    <source>
        <dbReference type="ARBA" id="ARBA00022670"/>
    </source>
</evidence>
<dbReference type="GO" id="GO:0008234">
    <property type="term" value="F:cysteine-type peptidase activity"/>
    <property type="evidence" value="ECO:0007669"/>
    <property type="project" value="UniProtKB-KW"/>
</dbReference>
<dbReference type="EMBL" id="PDOF01000003">
    <property type="protein sequence ID" value="PYZ96016.1"/>
    <property type="molecule type" value="Genomic_DNA"/>
</dbReference>
<dbReference type="PROSITE" id="PS51935">
    <property type="entry name" value="NLPC_P60"/>
    <property type="match status" value="1"/>
</dbReference>
<evidence type="ECO:0000256" key="4">
    <source>
        <dbReference type="ARBA" id="ARBA00022807"/>
    </source>
</evidence>
<dbReference type="Proteomes" id="UP000248066">
    <property type="component" value="Unassembled WGS sequence"/>
</dbReference>
<dbReference type="Pfam" id="PF04122">
    <property type="entry name" value="CW_binding_2"/>
    <property type="match status" value="3"/>
</dbReference>
<feature type="domain" description="NlpC/P60" evidence="5">
    <location>
        <begin position="36"/>
        <end position="160"/>
    </location>
</feature>
<dbReference type="AlphaFoldDB" id="A0A2W0H5V2"/>
<name>A0A2W0H5V2_9BACI</name>
<evidence type="ECO:0000313" key="6">
    <source>
        <dbReference type="EMBL" id="PYZ96016.1"/>
    </source>
</evidence>
<comment type="similarity">
    <text evidence="1">Belongs to the peptidase C40 family.</text>
</comment>
<dbReference type="InterPro" id="IPR038765">
    <property type="entry name" value="Papain-like_cys_pep_sf"/>
</dbReference>
<dbReference type="InterPro" id="IPR007253">
    <property type="entry name" value="Cell_wall-bd_2"/>
</dbReference>
<organism evidence="6 7">
    <name type="scientific">Alteribacter lacisalsi</name>
    <dbReference type="NCBI Taxonomy" id="2045244"/>
    <lineage>
        <taxon>Bacteria</taxon>
        <taxon>Bacillati</taxon>
        <taxon>Bacillota</taxon>
        <taxon>Bacilli</taxon>
        <taxon>Bacillales</taxon>
        <taxon>Bacillaceae</taxon>
        <taxon>Alteribacter</taxon>
    </lineage>
</organism>
<dbReference type="PANTHER" id="PTHR47053">
    <property type="entry name" value="MUREIN DD-ENDOPEPTIDASE MEPH-RELATED"/>
    <property type="match status" value="1"/>
</dbReference>
<evidence type="ECO:0000313" key="7">
    <source>
        <dbReference type="Proteomes" id="UP000248066"/>
    </source>
</evidence>
<evidence type="ECO:0000256" key="3">
    <source>
        <dbReference type="ARBA" id="ARBA00022801"/>
    </source>
</evidence>
<dbReference type="GO" id="GO:0006508">
    <property type="term" value="P:proteolysis"/>
    <property type="evidence" value="ECO:0007669"/>
    <property type="project" value="UniProtKB-KW"/>
</dbReference>
<protein>
    <recommendedName>
        <fullName evidence="5">NlpC/P60 domain-containing protein</fullName>
    </recommendedName>
</protein>
<keyword evidence="3" id="KW-0378">Hydrolase</keyword>
<keyword evidence="4" id="KW-0788">Thiol protease</keyword>